<sequence>MMTNMHSGQFIITKFDPDSELIFLNLDHFSMTMGILARANEVMSAMCLIFLIYVTEGKLFSRVRKRV</sequence>
<dbReference type="Proteomes" id="UP000053349">
    <property type="component" value="Unassembled WGS sequence"/>
</dbReference>
<keyword evidence="1" id="KW-0812">Transmembrane</keyword>
<protein>
    <submittedName>
        <fullName evidence="2">Uncharacterized protein</fullName>
    </submittedName>
</protein>
<accession>A0A0R2P5D8</accession>
<evidence type="ECO:0000313" key="3">
    <source>
        <dbReference type="Proteomes" id="UP000053349"/>
    </source>
</evidence>
<comment type="caution">
    <text evidence="2">The sequence shown here is derived from an EMBL/GenBank/DDBJ whole genome shotgun (WGS) entry which is preliminary data.</text>
</comment>
<name>A0A0R2P5D8_9ACTN</name>
<feature type="transmembrane region" description="Helical" evidence="1">
    <location>
        <begin position="35"/>
        <end position="55"/>
    </location>
</feature>
<evidence type="ECO:0000313" key="2">
    <source>
        <dbReference type="EMBL" id="KRO33301.1"/>
    </source>
</evidence>
<dbReference type="EMBL" id="LIAW01000004">
    <property type="protein sequence ID" value="KRO33301.1"/>
    <property type="molecule type" value="Genomic_DNA"/>
</dbReference>
<evidence type="ECO:0000256" key="1">
    <source>
        <dbReference type="SAM" id="Phobius"/>
    </source>
</evidence>
<proteinExistence type="predicted"/>
<keyword evidence="1" id="KW-0472">Membrane</keyword>
<keyword evidence="1" id="KW-1133">Transmembrane helix</keyword>
<gene>
    <name evidence="2" type="ORF">ABR64_00320</name>
</gene>
<reference evidence="2 3" key="1">
    <citation type="submission" date="2015-10" db="EMBL/GenBank/DDBJ databases">
        <title>Metagenome-Assembled Genomes uncover a global brackish microbiome.</title>
        <authorList>
            <person name="Hugerth L.W."/>
            <person name="Larsson J."/>
            <person name="Alneberg J."/>
            <person name="Lindh M.V."/>
            <person name="Legrand C."/>
            <person name="Pinhassi J."/>
            <person name="Andersson A.F."/>
        </authorList>
    </citation>
    <scope>NUCLEOTIDE SEQUENCE [LARGE SCALE GENOMIC DNA]</scope>
    <source>
        <strain evidence="2">BACL2 MAG-121001-bin67</strain>
    </source>
</reference>
<dbReference type="AlphaFoldDB" id="A0A0R2P5D8"/>
<organism evidence="2 3">
    <name type="scientific">Actinobacteria bacterium BACL2 MAG-121001-bin67</name>
    <dbReference type="NCBI Taxonomy" id="1655572"/>
    <lineage>
        <taxon>Bacteria</taxon>
        <taxon>Bacillati</taxon>
        <taxon>Actinomycetota</taxon>
        <taxon>Actinomycetes</taxon>
        <taxon>Actinomycetes incertae sedis</taxon>
        <taxon>ac1 cluster</taxon>
    </lineage>
</organism>